<keyword evidence="9" id="KW-1185">Reference proteome</keyword>
<feature type="compositionally biased region" description="Polar residues" evidence="6">
    <location>
        <begin position="34"/>
        <end position="43"/>
    </location>
</feature>
<keyword evidence="2" id="KW-0808">Transferase</keyword>
<feature type="region of interest" description="Disordered" evidence="6">
    <location>
        <begin position="34"/>
        <end position="76"/>
    </location>
</feature>
<feature type="region of interest" description="Disordered" evidence="6">
    <location>
        <begin position="343"/>
        <end position="363"/>
    </location>
</feature>
<dbReference type="EMBL" id="JAXCGZ010015115">
    <property type="protein sequence ID" value="KAK7071215.1"/>
    <property type="molecule type" value="Genomic_DNA"/>
</dbReference>
<feature type="compositionally biased region" description="Polar residues" evidence="6">
    <location>
        <begin position="354"/>
        <end position="363"/>
    </location>
</feature>
<dbReference type="PROSITE" id="PS50011">
    <property type="entry name" value="PROTEIN_KINASE_DOM"/>
    <property type="match status" value="1"/>
</dbReference>
<dbReference type="FunFam" id="3.30.200.20:FF:000131">
    <property type="entry name" value="Dual specificity protein kinase TTK"/>
    <property type="match status" value="1"/>
</dbReference>
<keyword evidence="4" id="KW-0418">Kinase</keyword>
<dbReference type="GO" id="GO:0005634">
    <property type="term" value="C:nucleus"/>
    <property type="evidence" value="ECO:0007669"/>
    <property type="project" value="TreeGrafter"/>
</dbReference>
<dbReference type="CDD" id="cd14131">
    <property type="entry name" value="PKc_Mps1"/>
    <property type="match status" value="1"/>
</dbReference>
<keyword evidence="3" id="KW-0547">Nucleotide-binding</keyword>
<dbReference type="GO" id="GO:0033316">
    <property type="term" value="P:meiotic spindle assembly checkpoint signaling"/>
    <property type="evidence" value="ECO:0007669"/>
    <property type="project" value="TreeGrafter"/>
</dbReference>
<dbReference type="GO" id="GO:0004712">
    <property type="term" value="F:protein serine/threonine/tyrosine kinase activity"/>
    <property type="evidence" value="ECO:0007669"/>
    <property type="project" value="TreeGrafter"/>
</dbReference>
<proteinExistence type="predicted"/>
<feature type="compositionally biased region" description="Polar residues" evidence="6">
    <location>
        <begin position="275"/>
        <end position="302"/>
    </location>
</feature>
<dbReference type="GO" id="GO:0000776">
    <property type="term" value="C:kinetochore"/>
    <property type="evidence" value="ECO:0007669"/>
    <property type="project" value="TreeGrafter"/>
</dbReference>
<dbReference type="GO" id="GO:0004674">
    <property type="term" value="F:protein serine/threonine kinase activity"/>
    <property type="evidence" value="ECO:0007669"/>
    <property type="project" value="UniProtKB-KW"/>
</dbReference>
<sequence length="714" mass="79607">MEDEESDWSEGPTIEEILSDVAKRPSMFCKLFSSRQQRNSDSCSFRKEKSSSPDTEEELQHHKTSSLTTNTDRNTRTVARTSSSILGVLSTTSSSSLKSNEKVLPSDQEASKGLEVHHLHLPSGRMPRSLSTPVIRNRVSSKSLIKSDPVVSRFPDYKSVKQHQPESSHHVKVESLDKENHKPASIMLEQKHVMHPDQLQYSSRDLHWVKRNAKDDVYGRGNSPADIDIGKQSRHESVDSVPGNSRITETTTSHSSSVTEARLRAPDASRANVAAQIQSSRNGAVTTKPPSQTSSKGHNNLHSHPIGLDTEYESGNVSFRNHTTTRSHNGIAQIFQTHGNKQIIQHQHHLEQNPEPSASPSANQMLTKMDSITVNNHIYLRLDLLGKGGSSKVYEVLDLESRKVKALKVVDLEGLDKATLNSYKNEVEKLERLQWSDLVIKLYDYEYKDNQLLLVMEKGRDFASILKNIRGSRSSGKSCIEPIDLKFYWRGMLLSVQAIHNEGIIHSDLKPANFVSVSGMVKLIDFGIASSIQQDMTSVIKDSQAGTFNYMSPESLMDVKTGPLVNNLSAAAADKVSIKIGVKSDVWSLGCILYSLVYGKTPFQDIVVPLRKLAAISNPNHEIPFPDIDDKQLLDVLKKCLQFDPRKRPSIKQLLEHPYLTENTNTSNNSTPEKMPHVKSVIDELLAQLTPNSLNRIPSMIQQLKPTASSLSEN</sequence>
<organism evidence="8 9">
    <name type="scientific">Halocaridina rubra</name>
    <name type="common">Hawaiian red shrimp</name>
    <dbReference type="NCBI Taxonomy" id="373956"/>
    <lineage>
        <taxon>Eukaryota</taxon>
        <taxon>Metazoa</taxon>
        <taxon>Ecdysozoa</taxon>
        <taxon>Arthropoda</taxon>
        <taxon>Crustacea</taxon>
        <taxon>Multicrustacea</taxon>
        <taxon>Malacostraca</taxon>
        <taxon>Eumalacostraca</taxon>
        <taxon>Eucarida</taxon>
        <taxon>Decapoda</taxon>
        <taxon>Pleocyemata</taxon>
        <taxon>Caridea</taxon>
        <taxon>Atyoidea</taxon>
        <taxon>Atyidae</taxon>
        <taxon>Halocaridina</taxon>
    </lineage>
</organism>
<dbReference type="GO" id="GO:0007059">
    <property type="term" value="P:chromosome segregation"/>
    <property type="evidence" value="ECO:0007669"/>
    <property type="project" value="TreeGrafter"/>
</dbReference>
<comment type="caution">
    <text evidence="8">The sequence shown here is derived from an EMBL/GenBank/DDBJ whole genome shotgun (WGS) entry which is preliminary data.</text>
</comment>
<feature type="region of interest" description="Disordered" evidence="6">
    <location>
        <begin position="1"/>
        <end position="20"/>
    </location>
</feature>
<gene>
    <name evidence="8" type="ORF">SK128_001672</name>
</gene>
<evidence type="ECO:0000256" key="1">
    <source>
        <dbReference type="ARBA" id="ARBA00022527"/>
    </source>
</evidence>
<evidence type="ECO:0000313" key="8">
    <source>
        <dbReference type="EMBL" id="KAK7071215.1"/>
    </source>
</evidence>
<dbReference type="Proteomes" id="UP001381693">
    <property type="component" value="Unassembled WGS sequence"/>
</dbReference>
<evidence type="ECO:0000259" key="7">
    <source>
        <dbReference type="PROSITE" id="PS50011"/>
    </source>
</evidence>
<dbReference type="GO" id="GO:0034501">
    <property type="term" value="P:protein localization to kinetochore"/>
    <property type="evidence" value="ECO:0007669"/>
    <property type="project" value="TreeGrafter"/>
</dbReference>
<feature type="compositionally biased region" description="Polar residues" evidence="6">
    <location>
        <begin position="65"/>
        <end position="76"/>
    </location>
</feature>
<dbReference type="PANTHER" id="PTHR22974">
    <property type="entry name" value="MIXED LINEAGE PROTEIN KINASE"/>
    <property type="match status" value="1"/>
</dbReference>
<dbReference type="GO" id="GO:0005524">
    <property type="term" value="F:ATP binding"/>
    <property type="evidence" value="ECO:0007669"/>
    <property type="project" value="UniProtKB-KW"/>
</dbReference>
<accession>A0AAN9A3K9</accession>
<dbReference type="SUPFAM" id="SSF56112">
    <property type="entry name" value="Protein kinase-like (PK-like)"/>
    <property type="match status" value="1"/>
</dbReference>
<evidence type="ECO:0000256" key="6">
    <source>
        <dbReference type="SAM" id="MobiDB-lite"/>
    </source>
</evidence>
<feature type="region of interest" description="Disordered" evidence="6">
    <location>
        <begin position="215"/>
        <end position="312"/>
    </location>
</feature>
<feature type="domain" description="Protein kinase" evidence="7">
    <location>
        <begin position="379"/>
        <end position="660"/>
    </location>
</feature>
<dbReference type="FunFam" id="1.10.510.10:FF:000224">
    <property type="entry name" value="serine/threonine-protein kinase mph1 isoform X1"/>
    <property type="match status" value="1"/>
</dbReference>
<dbReference type="Gene3D" id="3.30.200.20">
    <property type="entry name" value="Phosphorylase Kinase, domain 1"/>
    <property type="match status" value="1"/>
</dbReference>
<name>A0AAN9A3K9_HALRR</name>
<dbReference type="PANTHER" id="PTHR22974:SF21">
    <property type="entry name" value="DUAL SPECIFICITY PROTEIN KINASE TTK"/>
    <property type="match status" value="1"/>
</dbReference>
<keyword evidence="5" id="KW-0067">ATP-binding</keyword>
<keyword evidence="1" id="KW-0723">Serine/threonine-protein kinase</keyword>
<evidence type="ECO:0000256" key="5">
    <source>
        <dbReference type="ARBA" id="ARBA00022840"/>
    </source>
</evidence>
<dbReference type="SMART" id="SM00220">
    <property type="entry name" value="S_TKc"/>
    <property type="match status" value="1"/>
</dbReference>
<dbReference type="Gene3D" id="1.10.510.10">
    <property type="entry name" value="Transferase(Phosphotransferase) domain 1"/>
    <property type="match status" value="1"/>
</dbReference>
<dbReference type="InterPro" id="IPR011009">
    <property type="entry name" value="Kinase-like_dom_sf"/>
</dbReference>
<reference evidence="8 9" key="1">
    <citation type="submission" date="2023-11" db="EMBL/GenBank/DDBJ databases">
        <title>Halocaridina rubra genome assembly.</title>
        <authorList>
            <person name="Smith C."/>
        </authorList>
    </citation>
    <scope>NUCLEOTIDE SEQUENCE [LARGE SCALE GENOMIC DNA]</scope>
    <source>
        <strain evidence="8">EP-1</strain>
        <tissue evidence="8">Whole</tissue>
    </source>
</reference>
<protein>
    <recommendedName>
        <fullName evidence="7">Protein kinase domain-containing protein</fullName>
    </recommendedName>
</protein>
<feature type="compositionally biased region" description="Basic and acidic residues" evidence="6">
    <location>
        <begin position="228"/>
        <end position="238"/>
    </location>
</feature>
<evidence type="ECO:0000256" key="2">
    <source>
        <dbReference type="ARBA" id="ARBA00022679"/>
    </source>
</evidence>
<dbReference type="GO" id="GO:0007094">
    <property type="term" value="P:mitotic spindle assembly checkpoint signaling"/>
    <property type="evidence" value="ECO:0007669"/>
    <property type="project" value="TreeGrafter"/>
</dbReference>
<feature type="compositionally biased region" description="Low complexity" evidence="6">
    <location>
        <begin position="245"/>
        <end position="259"/>
    </location>
</feature>
<evidence type="ECO:0000256" key="4">
    <source>
        <dbReference type="ARBA" id="ARBA00022777"/>
    </source>
</evidence>
<evidence type="ECO:0000256" key="3">
    <source>
        <dbReference type="ARBA" id="ARBA00022741"/>
    </source>
</evidence>
<evidence type="ECO:0000313" key="9">
    <source>
        <dbReference type="Proteomes" id="UP001381693"/>
    </source>
</evidence>
<dbReference type="InterPro" id="IPR027084">
    <property type="entry name" value="Mps1_cat"/>
</dbReference>
<dbReference type="Pfam" id="PF00069">
    <property type="entry name" value="Pkinase"/>
    <property type="match status" value="1"/>
</dbReference>
<dbReference type="AlphaFoldDB" id="A0AAN9A3K9"/>
<dbReference type="InterPro" id="IPR000719">
    <property type="entry name" value="Prot_kinase_dom"/>
</dbReference>